<name>A0AAE0DK23_9LECA</name>
<evidence type="ECO:0000313" key="2">
    <source>
        <dbReference type="EMBL" id="KAK3169903.1"/>
    </source>
</evidence>
<keyword evidence="3" id="KW-1185">Reference proteome</keyword>
<accession>A0AAE0DK23</accession>
<gene>
    <name evidence="2" type="ORF">OEA41_009287</name>
</gene>
<feature type="signal peptide" evidence="1">
    <location>
        <begin position="1"/>
        <end position="19"/>
    </location>
</feature>
<feature type="chain" id="PRO_5042028372" evidence="1">
    <location>
        <begin position="20"/>
        <end position="109"/>
    </location>
</feature>
<evidence type="ECO:0000256" key="1">
    <source>
        <dbReference type="SAM" id="SignalP"/>
    </source>
</evidence>
<organism evidence="2 3">
    <name type="scientific">Lepraria neglecta</name>
    <dbReference type="NCBI Taxonomy" id="209136"/>
    <lineage>
        <taxon>Eukaryota</taxon>
        <taxon>Fungi</taxon>
        <taxon>Dikarya</taxon>
        <taxon>Ascomycota</taxon>
        <taxon>Pezizomycotina</taxon>
        <taxon>Lecanoromycetes</taxon>
        <taxon>OSLEUM clade</taxon>
        <taxon>Lecanoromycetidae</taxon>
        <taxon>Lecanorales</taxon>
        <taxon>Lecanorineae</taxon>
        <taxon>Stereocaulaceae</taxon>
        <taxon>Lepraria</taxon>
    </lineage>
</organism>
<dbReference type="EMBL" id="JASNWA010000009">
    <property type="protein sequence ID" value="KAK3169903.1"/>
    <property type="molecule type" value="Genomic_DNA"/>
</dbReference>
<comment type="caution">
    <text evidence="2">The sequence shown here is derived from an EMBL/GenBank/DDBJ whole genome shotgun (WGS) entry which is preliminary data.</text>
</comment>
<evidence type="ECO:0000313" key="3">
    <source>
        <dbReference type="Proteomes" id="UP001276659"/>
    </source>
</evidence>
<protein>
    <submittedName>
        <fullName evidence="2">Uncharacterized protein</fullName>
    </submittedName>
</protein>
<sequence length="109" mass="11669">MQLVSLLLVFAILYGSILGQYCASTTSQPFELIDLQTQNTTAGEDGLGASISFTLNDLNGPGLQTTCGYGSPNLALVDDNFHPCEDPTAFFMYPANETIVIERLLACGE</sequence>
<proteinExistence type="predicted"/>
<dbReference type="Proteomes" id="UP001276659">
    <property type="component" value="Unassembled WGS sequence"/>
</dbReference>
<reference evidence="2" key="1">
    <citation type="submission" date="2022-11" db="EMBL/GenBank/DDBJ databases">
        <title>Chromosomal genome sequence assembly and mating type (MAT) locus characterization of the leprose asexual lichenized fungus Lepraria neglecta (Nyl.) Erichsen.</title>
        <authorList>
            <person name="Allen J.L."/>
            <person name="Pfeffer B."/>
        </authorList>
    </citation>
    <scope>NUCLEOTIDE SEQUENCE</scope>
    <source>
        <strain evidence="2">Allen 5258</strain>
    </source>
</reference>
<keyword evidence="1" id="KW-0732">Signal</keyword>
<dbReference type="AlphaFoldDB" id="A0AAE0DK23"/>